<keyword evidence="1" id="KW-0479">Metal-binding</keyword>
<dbReference type="Pfam" id="PF06839">
    <property type="entry name" value="Zn_ribbon_GRF"/>
    <property type="match status" value="1"/>
</dbReference>
<feature type="region of interest" description="Disordered" evidence="4">
    <location>
        <begin position="1"/>
        <end position="25"/>
    </location>
</feature>
<feature type="compositionally biased region" description="Polar residues" evidence="4">
    <location>
        <begin position="1"/>
        <end position="13"/>
    </location>
</feature>
<dbReference type="AlphaFoldDB" id="A0ABC8M8K0"/>
<proteinExistence type="predicted"/>
<sequence length="109" mass="12574">MPQSDSQKSTLSSGLGRWRRRRRPEERGFPKYSRCEEEAVIKTSGTQKNPGRLFHCCPYGSEEDKSHLFTWTDECMVEEIEDLKDLGSSSISFVDIGFPYIGYNKLYPV</sequence>
<keyword evidence="3" id="KW-0862">Zinc</keyword>
<evidence type="ECO:0000256" key="4">
    <source>
        <dbReference type="SAM" id="MobiDB-lite"/>
    </source>
</evidence>
<evidence type="ECO:0000256" key="3">
    <source>
        <dbReference type="ARBA" id="ARBA00022833"/>
    </source>
</evidence>
<dbReference type="EMBL" id="CAKOAT010979598">
    <property type="protein sequence ID" value="CAH8392069.1"/>
    <property type="molecule type" value="Genomic_DNA"/>
</dbReference>
<feature type="domain" description="GRF-type" evidence="5">
    <location>
        <begin position="35"/>
        <end position="74"/>
    </location>
</feature>
<evidence type="ECO:0000256" key="2">
    <source>
        <dbReference type="ARBA" id="ARBA00022771"/>
    </source>
</evidence>
<keyword evidence="2" id="KW-0863">Zinc-finger</keyword>
<gene>
    <name evidence="6" type="ORF">ERUC_LOCUS44552</name>
</gene>
<dbReference type="Proteomes" id="UP001642260">
    <property type="component" value="Unassembled WGS sequence"/>
</dbReference>
<name>A0ABC8M8K0_ERUVS</name>
<dbReference type="GO" id="GO:0008270">
    <property type="term" value="F:zinc ion binding"/>
    <property type="evidence" value="ECO:0007669"/>
    <property type="project" value="UniProtKB-KW"/>
</dbReference>
<evidence type="ECO:0000259" key="5">
    <source>
        <dbReference type="Pfam" id="PF06839"/>
    </source>
</evidence>
<evidence type="ECO:0000313" key="7">
    <source>
        <dbReference type="Proteomes" id="UP001642260"/>
    </source>
</evidence>
<evidence type="ECO:0000313" key="6">
    <source>
        <dbReference type="EMBL" id="CAH8392069.1"/>
    </source>
</evidence>
<keyword evidence="7" id="KW-1185">Reference proteome</keyword>
<reference evidence="6 7" key="1">
    <citation type="submission" date="2022-03" db="EMBL/GenBank/DDBJ databases">
        <authorList>
            <person name="Macdonald S."/>
            <person name="Ahmed S."/>
            <person name="Newling K."/>
        </authorList>
    </citation>
    <scope>NUCLEOTIDE SEQUENCE [LARGE SCALE GENOMIC DNA]</scope>
</reference>
<evidence type="ECO:0000256" key="1">
    <source>
        <dbReference type="ARBA" id="ARBA00022723"/>
    </source>
</evidence>
<comment type="caution">
    <text evidence="6">The sequence shown here is derived from an EMBL/GenBank/DDBJ whole genome shotgun (WGS) entry which is preliminary data.</text>
</comment>
<dbReference type="InterPro" id="IPR010666">
    <property type="entry name" value="Znf_GRF"/>
</dbReference>
<dbReference type="PANTHER" id="PTHR33248">
    <property type="entry name" value="ZINC ION-BINDING PROTEIN"/>
    <property type="match status" value="1"/>
</dbReference>
<protein>
    <recommendedName>
        <fullName evidence="5">GRF-type domain-containing protein</fullName>
    </recommendedName>
</protein>
<accession>A0ABC8M8K0</accession>
<organism evidence="6 7">
    <name type="scientific">Eruca vesicaria subsp. sativa</name>
    <name type="common">Garden rocket</name>
    <name type="synonym">Eruca sativa</name>
    <dbReference type="NCBI Taxonomy" id="29727"/>
    <lineage>
        <taxon>Eukaryota</taxon>
        <taxon>Viridiplantae</taxon>
        <taxon>Streptophyta</taxon>
        <taxon>Embryophyta</taxon>
        <taxon>Tracheophyta</taxon>
        <taxon>Spermatophyta</taxon>
        <taxon>Magnoliopsida</taxon>
        <taxon>eudicotyledons</taxon>
        <taxon>Gunneridae</taxon>
        <taxon>Pentapetalae</taxon>
        <taxon>rosids</taxon>
        <taxon>malvids</taxon>
        <taxon>Brassicales</taxon>
        <taxon>Brassicaceae</taxon>
        <taxon>Brassiceae</taxon>
        <taxon>Eruca</taxon>
    </lineage>
</organism>